<evidence type="ECO:0000259" key="8">
    <source>
        <dbReference type="Pfam" id="PF20520"/>
    </source>
</evidence>
<feature type="region of interest" description="Disordered" evidence="6">
    <location>
        <begin position="126"/>
        <end position="148"/>
    </location>
</feature>
<dbReference type="Pfam" id="PF20520">
    <property type="entry name" value="Ac45-VOA1_TM"/>
    <property type="match status" value="1"/>
</dbReference>
<comment type="similarity">
    <text evidence="2">Belongs to the vacuolar ATPase subunit S1 family.</text>
</comment>
<dbReference type="GO" id="GO:0033176">
    <property type="term" value="C:proton-transporting V-type ATPase complex"/>
    <property type="evidence" value="ECO:0007669"/>
    <property type="project" value="TreeGrafter"/>
</dbReference>
<evidence type="ECO:0000256" key="2">
    <source>
        <dbReference type="ARBA" id="ARBA00009037"/>
    </source>
</evidence>
<proteinExistence type="inferred from homology"/>
<evidence type="ECO:0000256" key="4">
    <source>
        <dbReference type="ARBA" id="ARBA00022989"/>
    </source>
</evidence>
<evidence type="ECO:0000256" key="7">
    <source>
        <dbReference type="SAM" id="Phobius"/>
    </source>
</evidence>
<dbReference type="AlphaFoldDB" id="A0A0M3KB63"/>
<comment type="subcellular location">
    <subcellularLocation>
        <location evidence="1">Membrane</location>
        <topology evidence="1">Single-pass membrane protein</topology>
    </subcellularLocation>
</comment>
<dbReference type="PANTHER" id="PTHR12471">
    <property type="entry name" value="VACUOLAR ATP SYNTHASE SUBUNIT S1"/>
    <property type="match status" value="1"/>
</dbReference>
<organism evidence="9">
    <name type="scientific">Anisakis simplex</name>
    <name type="common">Herring worm</name>
    <dbReference type="NCBI Taxonomy" id="6269"/>
    <lineage>
        <taxon>Eukaryota</taxon>
        <taxon>Metazoa</taxon>
        <taxon>Ecdysozoa</taxon>
        <taxon>Nematoda</taxon>
        <taxon>Chromadorea</taxon>
        <taxon>Rhabditida</taxon>
        <taxon>Spirurina</taxon>
        <taxon>Ascaridomorpha</taxon>
        <taxon>Ascaridoidea</taxon>
        <taxon>Anisakidae</taxon>
        <taxon>Anisakis</taxon>
        <taxon>Anisakis simplex complex</taxon>
    </lineage>
</organism>
<accession>A0A0M3KB63</accession>
<evidence type="ECO:0000256" key="3">
    <source>
        <dbReference type="ARBA" id="ARBA00022692"/>
    </source>
</evidence>
<evidence type="ECO:0000256" key="6">
    <source>
        <dbReference type="SAM" id="MobiDB-lite"/>
    </source>
</evidence>
<evidence type="ECO:0000256" key="5">
    <source>
        <dbReference type="ARBA" id="ARBA00023136"/>
    </source>
</evidence>
<dbReference type="PANTHER" id="PTHR12471:SF7">
    <property type="entry name" value="V-TYPE PROTON ATPASE SUBUNIT S1"/>
    <property type="match status" value="1"/>
</dbReference>
<dbReference type="GO" id="GO:0001671">
    <property type="term" value="F:ATPase activator activity"/>
    <property type="evidence" value="ECO:0007669"/>
    <property type="project" value="TreeGrafter"/>
</dbReference>
<protein>
    <submittedName>
        <fullName evidence="9">Ac45-VOA1_TM domain-containing protein</fullName>
    </submittedName>
</protein>
<dbReference type="InterPro" id="IPR008388">
    <property type="entry name" value="Ac45_acc_su"/>
</dbReference>
<sequence>LATFSVKSNAYNSEPSKSALINDISTSNNRASLSMDEPIQVDLYAYTFLLQIPRGALVQTADEVADKPLAVFNLTSWQEVEQLEPQVAKDLKTPFTSIIASSEAFFTNLVCELLFVERRKKRVSVSSDVNFDEEEEPANEPKRPKGKMKAAKFGATETNSATTFQMPVVLPPVNVTGSNFIPNRTDRCLLYMDAVNIVVMKDEGGNRKFRNLVIDYTNATFLWEPSYVNCDVSNNTVGTAKLVPNTHKGYWKLVRVTMLSNLKISPPRTTQSEFMKEAVTLLGGTNTTATQYMDVESFYQYAYACSGTQAAFMPTDKPSYMVGIALNNIEVGLNHSPVDLKAYYGEKPQPFLAFNRDVNDCVGTFSVGSWMGIITSLVLASVLMFGYLMLQSIQTMDRFDDPKQKQIVINFKE</sequence>
<name>A0A0M3KB63_ANISI</name>
<keyword evidence="4 7" id="KW-1133">Transmembrane helix</keyword>
<keyword evidence="5 7" id="KW-0472">Membrane</keyword>
<dbReference type="GO" id="GO:0030641">
    <property type="term" value="P:regulation of cellular pH"/>
    <property type="evidence" value="ECO:0007669"/>
    <property type="project" value="TreeGrafter"/>
</dbReference>
<evidence type="ECO:0000313" key="9">
    <source>
        <dbReference type="WBParaSite" id="ASIM_0001821001-mRNA-1"/>
    </source>
</evidence>
<dbReference type="WBParaSite" id="ASIM_0001821001-mRNA-1">
    <property type="protein sequence ID" value="ASIM_0001821001-mRNA-1"/>
    <property type="gene ID" value="ASIM_0001821001"/>
</dbReference>
<evidence type="ECO:0000256" key="1">
    <source>
        <dbReference type="ARBA" id="ARBA00004167"/>
    </source>
</evidence>
<dbReference type="InterPro" id="IPR046756">
    <property type="entry name" value="VAS1/VOA1_TM"/>
</dbReference>
<feature type="domain" description="V-type proton ATPase subunit S1/VOA1 transmembrane" evidence="8">
    <location>
        <begin position="363"/>
        <end position="401"/>
    </location>
</feature>
<feature type="transmembrane region" description="Helical" evidence="7">
    <location>
        <begin position="370"/>
        <end position="390"/>
    </location>
</feature>
<keyword evidence="3 7" id="KW-0812">Transmembrane</keyword>
<reference evidence="9" key="1">
    <citation type="submission" date="2017-02" db="UniProtKB">
        <authorList>
            <consortium name="WormBaseParasite"/>
        </authorList>
    </citation>
    <scope>IDENTIFICATION</scope>
</reference>